<keyword evidence="1" id="KW-0645">Protease</keyword>
<dbReference type="InterPro" id="IPR050164">
    <property type="entry name" value="Peptidase_C19"/>
</dbReference>
<proteinExistence type="inferred from homology"/>
<dbReference type="PANTHER" id="PTHR24006">
    <property type="entry name" value="UBIQUITIN CARBOXYL-TERMINAL HYDROLASE"/>
    <property type="match status" value="1"/>
</dbReference>
<dbReference type="GeneID" id="30181395"/>
<dbReference type="CDD" id="cd02662">
    <property type="entry name" value="Peptidase_C19F"/>
    <property type="match status" value="1"/>
</dbReference>
<dbReference type="PROSITE" id="PS50235">
    <property type="entry name" value="USP_3"/>
    <property type="match status" value="1"/>
</dbReference>
<gene>
    <name evidence="4" type="ORF">PICMEDRAFT_74204</name>
</gene>
<dbReference type="AlphaFoldDB" id="A0A1E3NH14"/>
<comment type="catalytic activity">
    <reaction evidence="1">
        <text>Thiol-dependent hydrolysis of ester, thioester, amide, peptide and isopeptide bonds formed by the C-terminal Gly of ubiquitin (a 76-residue protein attached to proteins as an intracellular targeting signal).</text>
        <dbReference type="EC" id="3.4.19.12"/>
    </reaction>
</comment>
<evidence type="ECO:0000313" key="4">
    <source>
        <dbReference type="EMBL" id="ODQ45445.1"/>
    </source>
</evidence>
<keyword evidence="2" id="KW-1133">Transmembrane helix</keyword>
<dbReference type="EC" id="3.4.19.12" evidence="1"/>
<dbReference type="PANTHER" id="PTHR24006:SF904">
    <property type="entry name" value="UBIQUITIN CARBOXYL-TERMINAL HYDROLASE 16"/>
    <property type="match status" value="1"/>
</dbReference>
<dbReference type="GO" id="GO:0004843">
    <property type="term" value="F:cysteine-type deubiquitinase activity"/>
    <property type="evidence" value="ECO:0007669"/>
    <property type="project" value="UniProtKB-UniRule"/>
</dbReference>
<sequence length="518" mass="59372">MIGNYVNELFNSILGTRAGTMGRAGSNRLFGWIDIIFSFTTQTLKITVLAVTENYKKPTFLISCLAFLTATYVVSPTILALSSSFEGNKLLKKCKRPDKNTIGFSNTGNDCFANSTIQALVPLKKLNIYFTAMIEYPLPQSIVRYPMPLHLALIDILEKLQKPVYSKTTMSVWTLLHLLETIHQGKISRAQHDSHELLLLLIDTLEEEYLKFFSFISTSDDELKKTITKPPQFPFSSVIESKLCCMNCKETSFPIKNPMMMLELTTPQSSHSSLETMIKRSNSEVIEGFSCFICMIKHILFNQSNLQLTPDQKSFLLEVQDRLMTRSLVINDELSEHQAYKAIIFSNLGLQHENLKTTVHRQTDFIEFPQILPIHLSRSMFEDSQSWRNACTIEFPPTLEFTTRENSDPVIYTLRSVIRHKGTPSFGHYECYRKKPQFYKVREGEYSNDSPAIVCGNDRSQNSRIIHSQKNIRRKHKKLLSVINKPYWRISDSKVTEVSENSVLADGKAAYMLLYEQS</sequence>
<evidence type="ECO:0000256" key="2">
    <source>
        <dbReference type="SAM" id="Phobius"/>
    </source>
</evidence>
<dbReference type="InterPro" id="IPR038765">
    <property type="entry name" value="Papain-like_cys_pep_sf"/>
</dbReference>
<dbReference type="GO" id="GO:0005634">
    <property type="term" value="C:nucleus"/>
    <property type="evidence" value="ECO:0007669"/>
    <property type="project" value="TreeGrafter"/>
</dbReference>
<reference evidence="4 5" key="1">
    <citation type="journal article" date="2016" name="Proc. Natl. Acad. Sci. U.S.A.">
        <title>Comparative genomics of biotechnologically important yeasts.</title>
        <authorList>
            <person name="Riley R."/>
            <person name="Haridas S."/>
            <person name="Wolfe K.H."/>
            <person name="Lopes M.R."/>
            <person name="Hittinger C.T."/>
            <person name="Goeker M."/>
            <person name="Salamov A.A."/>
            <person name="Wisecaver J.H."/>
            <person name="Long T.M."/>
            <person name="Calvey C.H."/>
            <person name="Aerts A.L."/>
            <person name="Barry K.W."/>
            <person name="Choi C."/>
            <person name="Clum A."/>
            <person name="Coughlan A.Y."/>
            <person name="Deshpande S."/>
            <person name="Douglass A.P."/>
            <person name="Hanson S.J."/>
            <person name="Klenk H.-P."/>
            <person name="LaButti K.M."/>
            <person name="Lapidus A."/>
            <person name="Lindquist E.A."/>
            <person name="Lipzen A.M."/>
            <person name="Meier-Kolthoff J.P."/>
            <person name="Ohm R.A."/>
            <person name="Otillar R.P."/>
            <person name="Pangilinan J.L."/>
            <person name="Peng Y."/>
            <person name="Rokas A."/>
            <person name="Rosa C.A."/>
            <person name="Scheuner C."/>
            <person name="Sibirny A.A."/>
            <person name="Slot J.C."/>
            <person name="Stielow J.B."/>
            <person name="Sun H."/>
            <person name="Kurtzman C.P."/>
            <person name="Blackwell M."/>
            <person name="Grigoriev I.V."/>
            <person name="Jeffries T.W."/>
        </authorList>
    </citation>
    <scope>NUCLEOTIDE SEQUENCE [LARGE SCALE GENOMIC DNA]</scope>
    <source>
        <strain evidence="4 5">NRRL Y-2026</strain>
    </source>
</reference>
<keyword evidence="1" id="KW-0378">Hydrolase</keyword>
<feature type="transmembrane region" description="Helical" evidence="2">
    <location>
        <begin position="29"/>
        <end position="48"/>
    </location>
</feature>
<dbReference type="InterPro" id="IPR018200">
    <property type="entry name" value="USP_CS"/>
</dbReference>
<feature type="domain" description="USP" evidence="3">
    <location>
        <begin position="102"/>
        <end position="518"/>
    </location>
</feature>
<organism evidence="4 5">
    <name type="scientific">Pichia membranifaciens NRRL Y-2026</name>
    <dbReference type="NCBI Taxonomy" id="763406"/>
    <lineage>
        <taxon>Eukaryota</taxon>
        <taxon>Fungi</taxon>
        <taxon>Dikarya</taxon>
        <taxon>Ascomycota</taxon>
        <taxon>Saccharomycotina</taxon>
        <taxon>Pichiomycetes</taxon>
        <taxon>Pichiales</taxon>
        <taxon>Pichiaceae</taxon>
        <taxon>Pichia</taxon>
    </lineage>
</organism>
<feature type="transmembrane region" description="Helical" evidence="2">
    <location>
        <begin position="60"/>
        <end position="81"/>
    </location>
</feature>
<evidence type="ECO:0000259" key="3">
    <source>
        <dbReference type="PROSITE" id="PS50235"/>
    </source>
</evidence>
<keyword evidence="2" id="KW-0472">Membrane</keyword>
<dbReference type="Gene3D" id="3.90.70.10">
    <property type="entry name" value="Cysteine proteinases"/>
    <property type="match status" value="1"/>
</dbReference>
<accession>A0A1E3NH14</accession>
<comment type="similarity">
    <text evidence="1">Belongs to the peptidase C19 family.</text>
</comment>
<dbReference type="RefSeq" id="XP_019016558.1">
    <property type="nucleotide sequence ID" value="XM_019164708.1"/>
</dbReference>
<dbReference type="EMBL" id="KV454005">
    <property type="protein sequence ID" value="ODQ45445.1"/>
    <property type="molecule type" value="Genomic_DNA"/>
</dbReference>
<dbReference type="STRING" id="763406.A0A1E3NH14"/>
<keyword evidence="1" id="KW-0833">Ubl conjugation pathway</keyword>
<dbReference type="PROSITE" id="PS00973">
    <property type="entry name" value="USP_2"/>
    <property type="match status" value="1"/>
</dbReference>
<dbReference type="InterPro" id="IPR001394">
    <property type="entry name" value="Peptidase_C19_UCH"/>
</dbReference>
<keyword evidence="1" id="KW-0788">Thiol protease</keyword>
<evidence type="ECO:0000256" key="1">
    <source>
        <dbReference type="RuleBase" id="RU366025"/>
    </source>
</evidence>
<dbReference type="GO" id="GO:0005829">
    <property type="term" value="C:cytosol"/>
    <property type="evidence" value="ECO:0007669"/>
    <property type="project" value="TreeGrafter"/>
</dbReference>
<dbReference type="GO" id="GO:0006508">
    <property type="term" value="P:proteolysis"/>
    <property type="evidence" value="ECO:0007669"/>
    <property type="project" value="UniProtKB-KW"/>
</dbReference>
<protein>
    <recommendedName>
        <fullName evidence="1">Ubiquitin carboxyl-terminal hydrolase</fullName>
        <ecNumber evidence="1">3.4.19.12</ecNumber>
    </recommendedName>
</protein>
<dbReference type="Pfam" id="PF00443">
    <property type="entry name" value="UCH"/>
    <property type="match status" value="1"/>
</dbReference>
<dbReference type="PROSITE" id="PS00972">
    <property type="entry name" value="USP_1"/>
    <property type="match status" value="1"/>
</dbReference>
<name>A0A1E3NH14_9ASCO</name>
<dbReference type="OrthoDB" id="2248014at2759"/>
<keyword evidence="5" id="KW-1185">Reference proteome</keyword>
<dbReference type="GO" id="GO:0016579">
    <property type="term" value="P:protein deubiquitination"/>
    <property type="evidence" value="ECO:0007669"/>
    <property type="project" value="InterPro"/>
</dbReference>
<keyword evidence="2" id="KW-0812">Transmembrane</keyword>
<evidence type="ECO:0000313" key="5">
    <source>
        <dbReference type="Proteomes" id="UP000094455"/>
    </source>
</evidence>
<dbReference type="Proteomes" id="UP000094455">
    <property type="component" value="Unassembled WGS sequence"/>
</dbReference>
<dbReference type="InterPro" id="IPR028889">
    <property type="entry name" value="USP"/>
</dbReference>
<dbReference type="SUPFAM" id="SSF54001">
    <property type="entry name" value="Cysteine proteinases"/>
    <property type="match status" value="1"/>
</dbReference>